<dbReference type="AlphaFoldDB" id="A0A6J6LGJ9"/>
<accession>A0A6J6LGJ9</accession>
<dbReference type="EMBL" id="CAEZVV010000209">
    <property type="protein sequence ID" value="CAB4661177.1"/>
    <property type="molecule type" value="Genomic_DNA"/>
</dbReference>
<sequence length="76" mass="8139">MTTIDSVVSTTSTLIGPNGTAPGLAFIEQRSKPLEDSSGEGTAGLPLLAGGIIFLVVFATIFVRAWRRKQRRAQQH</sequence>
<feature type="transmembrane region" description="Helical" evidence="1">
    <location>
        <begin position="43"/>
        <end position="66"/>
    </location>
</feature>
<keyword evidence="1" id="KW-0472">Membrane</keyword>
<protein>
    <submittedName>
        <fullName evidence="3">Unannotated protein</fullName>
    </submittedName>
</protein>
<name>A0A6J6LGJ9_9ZZZZ</name>
<keyword evidence="1" id="KW-0812">Transmembrane</keyword>
<proteinExistence type="predicted"/>
<dbReference type="EMBL" id="CAEZSU010000101">
    <property type="protein sequence ID" value="CAB4553222.1"/>
    <property type="molecule type" value="Genomic_DNA"/>
</dbReference>
<evidence type="ECO:0000256" key="1">
    <source>
        <dbReference type="SAM" id="Phobius"/>
    </source>
</evidence>
<evidence type="ECO:0000313" key="2">
    <source>
        <dbReference type="EMBL" id="CAB4553222.1"/>
    </source>
</evidence>
<dbReference type="EMBL" id="CAEZXE010000113">
    <property type="protein sequence ID" value="CAB4684500.1"/>
    <property type="molecule type" value="Genomic_DNA"/>
</dbReference>
<evidence type="ECO:0000313" key="3">
    <source>
        <dbReference type="EMBL" id="CAB4661177.1"/>
    </source>
</evidence>
<organism evidence="3">
    <name type="scientific">freshwater metagenome</name>
    <dbReference type="NCBI Taxonomy" id="449393"/>
    <lineage>
        <taxon>unclassified sequences</taxon>
        <taxon>metagenomes</taxon>
        <taxon>ecological metagenomes</taxon>
    </lineage>
</organism>
<evidence type="ECO:0000313" key="4">
    <source>
        <dbReference type="EMBL" id="CAB4684500.1"/>
    </source>
</evidence>
<reference evidence="3" key="1">
    <citation type="submission" date="2020-05" db="EMBL/GenBank/DDBJ databases">
        <authorList>
            <person name="Chiriac C."/>
            <person name="Salcher M."/>
            <person name="Ghai R."/>
            <person name="Kavagutti S V."/>
        </authorList>
    </citation>
    <scope>NUCLEOTIDE SEQUENCE</scope>
</reference>
<keyword evidence="1" id="KW-1133">Transmembrane helix</keyword>
<gene>
    <name evidence="2" type="ORF">UFOPK1495_01019</name>
    <name evidence="3" type="ORF">UFOPK2143_01858</name>
    <name evidence="4" type="ORF">UFOPK2350_01233</name>
</gene>